<dbReference type="NCBIfam" id="TIGR03124">
    <property type="entry name" value="citrate_citX"/>
    <property type="match status" value="1"/>
</dbReference>
<dbReference type="GO" id="GO:0016829">
    <property type="term" value="F:lyase activity"/>
    <property type="evidence" value="ECO:0007669"/>
    <property type="project" value="UniProtKB-KW"/>
</dbReference>
<dbReference type="InterPro" id="IPR005551">
    <property type="entry name" value="CitX"/>
</dbReference>
<evidence type="ECO:0000313" key="6">
    <source>
        <dbReference type="Proteomes" id="UP000095597"/>
    </source>
</evidence>
<dbReference type="EMBL" id="CYXO01000011">
    <property type="protein sequence ID" value="CUN09106.1"/>
    <property type="molecule type" value="Genomic_DNA"/>
</dbReference>
<keyword evidence="3" id="KW-0548">Nucleotidyltransferase</keyword>
<comment type="catalytic activity">
    <reaction evidence="4">
        <text>apo-[citrate lyase ACP] + 2'-(5''-triphospho-alpha-D-ribosyl)-3'-dephospho-CoA = holo-[citrate lyase ACP] + diphosphate</text>
        <dbReference type="Rhea" id="RHEA:16333"/>
        <dbReference type="Rhea" id="RHEA-COMP:10157"/>
        <dbReference type="Rhea" id="RHEA-COMP:10158"/>
        <dbReference type="ChEBI" id="CHEBI:29999"/>
        <dbReference type="ChEBI" id="CHEBI:33019"/>
        <dbReference type="ChEBI" id="CHEBI:61378"/>
        <dbReference type="ChEBI" id="CHEBI:82683"/>
        <dbReference type="EC" id="2.7.7.61"/>
    </reaction>
</comment>
<evidence type="ECO:0000256" key="4">
    <source>
        <dbReference type="ARBA" id="ARBA00048574"/>
    </source>
</evidence>
<sequence length="168" mass="18895">MNGINVTITDMMNCRDRRVSIQNELISKYDKPVLSFCMNIPGPVKTNEQIRKAFDSGKAELLKALSAHNITILHTEEFHEPSGDELIMALNAPAEDIKTLATEIEESHPLGRLFDMDVIGTDSMKLSRGTYRKCIICGCQAQECARSRKHSVEELQAKIEELLNQFSI</sequence>
<dbReference type="EC" id="2.7.7.61" evidence="1"/>
<evidence type="ECO:0000256" key="1">
    <source>
        <dbReference type="ARBA" id="ARBA00012524"/>
    </source>
</evidence>
<dbReference type="Proteomes" id="UP000095597">
    <property type="component" value="Unassembled WGS sequence"/>
</dbReference>
<name>A0A173U434_9FIRM</name>
<dbReference type="Pfam" id="PF03802">
    <property type="entry name" value="CitX"/>
    <property type="match status" value="1"/>
</dbReference>
<organism evidence="5 6">
    <name type="scientific">Dorea longicatena</name>
    <dbReference type="NCBI Taxonomy" id="88431"/>
    <lineage>
        <taxon>Bacteria</taxon>
        <taxon>Bacillati</taxon>
        <taxon>Bacillota</taxon>
        <taxon>Clostridia</taxon>
        <taxon>Lachnospirales</taxon>
        <taxon>Lachnospiraceae</taxon>
        <taxon>Dorea</taxon>
    </lineage>
</organism>
<dbReference type="GO" id="GO:0051191">
    <property type="term" value="P:prosthetic group biosynthetic process"/>
    <property type="evidence" value="ECO:0007669"/>
    <property type="project" value="InterPro"/>
</dbReference>
<keyword evidence="5" id="KW-0456">Lyase</keyword>
<keyword evidence="2" id="KW-0808">Transferase</keyword>
<dbReference type="GO" id="GO:0050519">
    <property type="term" value="F:holo-citrate lyase synthase activity"/>
    <property type="evidence" value="ECO:0007669"/>
    <property type="project" value="UniProtKB-EC"/>
</dbReference>
<dbReference type="RefSeq" id="WP_055214501.1">
    <property type="nucleotide sequence ID" value="NZ_CYXO01000011.1"/>
</dbReference>
<accession>A0A173U434</accession>
<dbReference type="OrthoDB" id="114886at2"/>
<reference evidence="5 6" key="1">
    <citation type="submission" date="2015-09" db="EMBL/GenBank/DDBJ databases">
        <authorList>
            <consortium name="Pathogen Informatics"/>
        </authorList>
    </citation>
    <scope>NUCLEOTIDE SEQUENCE [LARGE SCALE GENOMIC DNA]</scope>
    <source>
        <strain evidence="5 6">2789STDY5834961</strain>
    </source>
</reference>
<protein>
    <recommendedName>
        <fullName evidence="1">citrate lyase holo-[acyl-carrier protein] synthase</fullName>
        <ecNumber evidence="1">2.7.7.61</ecNumber>
    </recommendedName>
</protein>
<evidence type="ECO:0000313" key="5">
    <source>
        <dbReference type="EMBL" id="CUN09106.1"/>
    </source>
</evidence>
<proteinExistence type="predicted"/>
<evidence type="ECO:0000256" key="3">
    <source>
        <dbReference type="ARBA" id="ARBA00022695"/>
    </source>
</evidence>
<dbReference type="AlphaFoldDB" id="A0A173U434"/>
<gene>
    <name evidence="5" type="ORF">ERS852573_01871</name>
</gene>
<evidence type="ECO:0000256" key="2">
    <source>
        <dbReference type="ARBA" id="ARBA00022679"/>
    </source>
</evidence>